<name>A0A1M4VF34_9LACT</name>
<organism evidence="2 3">
    <name type="scientific">Atopostipes suicloacalis DSM 15692</name>
    <dbReference type="NCBI Taxonomy" id="1121025"/>
    <lineage>
        <taxon>Bacteria</taxon>
        <taxon>Bacillati</taxon>
        <taxon>Bacillota</taxon>
        <taxon>Bacilli</taxon>
        <taxon>Lactobacillales</taxon>
        <taxon>Carnobacteriaceae</taxon>
        <taxon>Atopostipes</taxon>
    </lineage>
</organism>
<accession>A0A1M4VF34</accession>
<dbReference type="GO" id="GO:0005886">
    <property type="term" value="C:plasma membrane"/>
    <property type="evidence" value="ECO:0007669"/>
    <property type="project" value="UniProtKB-SubCell"/>
</dbReference>
<dbReference type="SMART" id="SM01234">
    <property type="entry name" value="Haemolytic"/>
    <property type="match status" value="1"/>
</dbReference>
<keyword evidence="1" id="KW-0472">Membrane</keyword>
<comment type="similarity">
    <text evidence="1">Belongs to the UPF0161 family.</text>
</comment>
<comment type="function">
    <text evidence="1">Could be involved in insertion of integral membrane proteins into the membrane.</text>
</comment>
<evidence type="ECO:0000313" key="3">
    <source>
        <dbReference type="Proteomes" id="UP000184128"/>
    </source>
</evidence>
<evidence type="ECO:0000313" key="2">
    <source>
        <dbReference type="EMBL" id="SHE67433.1"/>
    </source>
</evidence>
<dbReference type="EMBL" id="FQUF01000011">
    <property type="protein sequence ID" value="SHE67433.1"/>
    <property type="molecule type" value="Genomic_DNA"/>
</dbReference>
<keyword evidence="3" id="KW-1185">Reference proteome</keyword>
<dbReference type="Proteomes" id="UP000184128">
    <property type="component" value="Unassembled WGS sequence"/>
</dbReference>
<dbReference type="NCBIfam" id="TIGR00278">
    <property type="entry name" value="membrane protein insertion efficiency factor YidD"/>
    <property type="match status" value="1"/>
</dbReference>
<dbReference type="InterPro" id="IPR002696">
    <property type="entry name" value="Membr_insert_effic_factor_YidD"/>
</dbReference>
<keyword evidence="1" id="KW-1003">Cell membrane</keyword>
<comment type="subcellular location">
    <subcellularLocation>
        <location evidence="1">Cell membrane</location>
        <topology evidence="1">Peripheral membrane protein</topology>
        <orientation evidence="1">Cytoplasmic side</orientation>
    </subcellularLocation>
</comment>
<dbReference type="OrthoDB" id="9801753at2"/>
<dbReference type="HAMAP" id="MF_00386">
    <property type="entry name" value="UPF0161_YidD"/>
    <property type="match status" value="1"/>
</dbReference>
<proteinExistence type="inferred from homology"/>
<dbReference type="PANTHER" id="PTHR33383">
    <property type="entry name" value="MEMBRANE PROTEIN INSERTION EFFICIENCY FACTOR-RELATED"/>
    <property type="match status" value="1"/>
</dbReference>
<reference evidence="3" key="1">
    <citation type="submission" date="2016-11" db="EMBL/GenBank/DDBJ databases">
        <authorList>
            <person name="Varghese N."/>
            <person name="Submissions S."/>
        </authorList>
    </citation>
    <scope>NUCLEOTIDE SEQUENCE [LARGE SCALE GENOMIC DNA]</scope>
    <source>
        <strain evidence="3">DSM 15692</strain>
    </source>
</reference>
<dbReference type="STRING" id="1121025.SAMN02745249_00900"/>
<dbReference type="PANTHER" id="PTHR33383:SF1">
    <property type="entry name" value="MEMBRANE PROTEIN INSERTION EFFICIENCY FACTOR-RELATED"/>
    <property type="match status" value="1"/>
</dbReference>
<sequence>MKRILMRIIRFYQKYISPQTPPSCRYHPTCSSYALEAVEKHGALKGGVMGTARIIRCNPFVEGGVDEVPDHFTIFRNPENINDEYIPEFLMPVDKEAQKRMTTLMATYEKQLKISEQLPSSLATLQEIADIKKLNAEEIKKEFSEEELDLLIDIDIFPNLSADDYQYFTLPKTKKNQPYLKEVENFDLDLELGSKYPLVVLEKTGIWYTNMPHLAQTFLVTRGITETDIENKSYHLWLVLNAMEKLENK</sequence>
<dbReference type="Pfam" id="PF01809">
    <property type="entry name" value="YidD"/>
    <property type="match status" value="1"/>
</dbReference>
<protein>
    <recommendedName>
        <fullName evidence="1">Putative membrane protein insertion efficiency factor</fullName>
    </recommendedName>
</protein>
<gene>
    <name evidence="2" type="ORF">SAMN02745249_00900</name>
</gene>
<evidence type="ECO:0000256" key="1">
    <source>
        <dbReference type="HAMAP-Rule" id="MF_00386"/>
    </source>
</evidence>
<dbReference type="AlphaFoldDB" id="A0A1M4VF34"/>